<feature type="compositionally biased region" description="Basic and acidic residues" evidence="1">
    <location>
        <begin position="165"/>
        <end position="185"/>
    </location>
</feature>
<protein>
    <submittedName>
        <fullName evidence="2">Uncharacterized protein</fullName>
    </submittedName>
</protein>
<dbReference type="Proteomes" id="UP001257659">
    <property type="component" value="Unassembled WGS sequence"/>
</dbReference>
<sequence>MKKSLEGELLSIAHRILQLKNKADVHELKAVTGVLYEKLSVLSFAEKHFSGPQPSIGKKQIEEALSENSTEKTSEEKPVAKKERPDGTEHNTEQLIQPNTELIKSIVAEMPMEMIKEIKEKNHRPDGLEHNEEAITEPNTEKIKDIVAQMFPESQEVDEVLEEILPQKKEKTKDELRDLGVHYDELPQFEPVAKKPKPSPEEDSAEKTSTEKEQEKFSEEENKSTQKEESPKQEELFYPETPEFEPKNSSKKTNDLGEHKRSLNDRLKKGINIGLNDRLAYIKHLFDGNAADYNRVLSQLNTIENFAEAQRFIQQQIKPDYNNWEGKEEYENRFLQAIENRFD</sequence>
<proteinExistence type="predicted"/>
<gene>
    <name evidence="2" type="ORF">GGR31_000354</name>
</gene>
<evidence type="ECO:0000313" key="2">
    <source>
        <dbReference type="EMBL" id="MDR6299738.1"/>
    </source>
</evidence>
<dbReference type="EMBL" id="JAVDQA010000001">
    <property type="protein sequence ID" value="MDR6299738.1"/>
    <property type="molecule type" value="Genomic_DNA"/>
</dbReference>
<feature type="compositionally biased region" description="Basic and acidic residues" evidence="1">
    <location>
        <begin position="205"/>
        <end position="235"/>
    </location>
</feature>
<organism evidence="2 3">
    <name type="scientific">Mesonia maritima</name>
    <dbReference type="NCBI Taxonomy" id="1793873"/>
    <lineage>
        <taxon>Bacteria</taxon>
        <taxon>Pseudomonadati</taxon>
        <taxon>Bacteroidota</taxon>
        <taxon>Flavobacteriia</taxon>
        <taxon>Flavobacteriales</taxon>
        <taxon>Flavobacteriaceae</taxon>
        <taxon>Mesonia</taxon>
    </lineage>
</organism>
<feature type="region of interest" description="Disordered" evidence="1">
    <location>
        <begin position="162"/>
        <end position="260"/>
    </location>
</feature>
<keyword evidence="3" id="KW-1185">Reference proteome</keyword>
<evidence type="ECO:0000256" key="1">
    <source>
        <dbReference type="SAM" id="MobiDB-lite"/>
    </source>
</evidence>
<comment type="caution">
    <text evidence="2">The sequence shown here is derived from an EMBL/GenBank/DDBJ whole genome shotgun (WGS) entry which is preliminary data.</text>
</comment>
<feature type="region of interest" description="Disordered" evidence="1">
    <location>
        <begin position="121"/>
        <end position="140"/>
    </location>
</feature>
<feature type="region of interest" description="Disordered" evidence="1">
    <location>
        <begin position="63"/>
        <end position="96"/>
    </location>
</feature>
<name>A0ABU1K294_9FLAO</name>
<feature type="compositionally biased region" description="Basic and acidic residues" evidence="1">
    <location>
        <begin position="69"/>
        <end position="92"/>
    </location>
</feature>
<accession>A0ABU1K294</accession>
<reference evidence="2 3" key="1">
    <citation type="submission" date="2023-07" db="EMBL/GenBank/DDBJ databases">
        <title>Genomic Encyclopedia of Type Strains, Phase IV (KMG-IV): sequencing the most valuable type-strain genomes for metagenomic binning, comparative biology and taxonomic classification.</title>
        <authorList>
            <person name="Goeker M."/>
        </authorList>
    </citation>
    <scope>NUCLEOTIDE SEQUENCE [LARGE SCALE GENOMIC DNA]</scope>
    <source>
        <strain evidence="2 3">DSM 102814</strain>
    </source>
</reference>
<evidence type="ECO:0000313" key="3">
    <source>
        <dbReference type="Proteomes" id="UP001257659"/>
    </source>
</evidence>
<dbReference type="RefSeq" id="WP_309726679.1">
    <property type="nucleotide sequence ID" value="NZ_JAVDQA010000001.1"/>
</dbReference>
<feature type="compositionally biased region" description="Basic and acidic residues" evidence="1">
    <location>
        <begin position="244"/>
        <end position="260"/>
    </location>
</feature>